<feature type="signal peptide" evidence="1">
    <location>
        <begin position="1"/>
        <end position="20"/>
    </location>
</feature>
<accession>B7KY16</accession>
<organism evidence="2 3">
    <name type="scientific">Methylorubrum extorquens (strain CM4 / NCIMB 13688)</name>
    <name type="common">Methylobacterium extorquens</name>
    <dbReference type="NCBI Taxonomy" id="440085"/>
    <lineage>
        <taxon>Bacteria</taxon>
        <taxon>Pseudomonadati</taxon>
        <taxon>Pseudomonadota</taxon>
        <taxon>Alphaproteobacteria</taxon>
        <taxon>Hyphomicrobiales</taxon>
        <taxon>Methylobacteriaceae</taxon>
        <taxon>Methylorubrum</taxon>
    </lineage>
</organism>
<name>B7KY16_METC4</name>
<evidence type="ECO:0000256" key="1">
    <source>
        <dbReference type="SAM" id="SignalP"/>
    </source>
</evidence>
<dbReference type="KEGG" id="mch:Mchl_0240"/>
<evidence type="ECO:0000313" key="2">
    <source>
        <dbReference type="EMBL" id="ACK81179.1"/>
    </source>
</evidence>
<dbReference type="HOGENOM" id="CLU_917677_0_0_5"/>
<proteinExistence type="predicted"/>
<feature type="chain" id="PRO_5002859484" evidence="1">
    <location>
        <begin position="21"/>
        <end position="303"/>
    </location>
</feature>
<reference evidence="2 3" key="2">
    <citation type="journal article" date="2012" name="J. Bacteriol.">
        <title>Complete genome sequences of six strains of the genus Methylobacterium.</title>
        <authorList>
            <person name="Marx C.J."/>
            <person name="Bringel F."/>
            <person name="Chistoserdova L."/>
            <person name="Moulin L."/>
            <person name="Farhan Ul Haque M."/>
            <person name="Fleischman D.E."/>
            <person name="Gruffaz C."/>
            <person name="Jourand P."/>
            <person name="Knief C."/>
            <person name="Lee M.C."/>
            <person name="Muller E.E."/>
            <person name="Nadalig T."/>
            <person name="Peyraud R."/>
            <person name="Roselli S."/>
            <person name="Russ L."/>
            <person name="Goodwin L.A."/>
            <person name="Ivanova N."/>
            <person name="Kyrpides N."/>
            <person name="Lajus A."/>
            <person name="Land M.L."/>
            <person name="Medigue C."/>
            <person name="Mikhailova N."/>
            <person name="Nolan M."/>
            <person name="Woyke T."/>
            <person name="Stolyar S."/>
            <person name="Vorholt J.A."/>
            <person name="Vuilleumier S."/>
        </authorList>
    </citation>
    <scope>NUCLEOTIDE SEQUENCE [LARGE SCALE GENOMIC DNA]</scope>
    <source>
        <strain evidence="3">CM4 / NCIMB 13688</strain>
    </source>
</reference>
<dbReference type="EMBL" id="CP001298">
    <property type="protein sequence ID" value="ACK81179.1"/>
    <property type="molecule type" value="Genomic_DNA"/>
</dbReference>
<keyword evidence="1" id="KW-0732">Signal</keyword>
<sequence length="303" mass="31379">MLRVALTACLLAAGTVLASAIPARLEKEIVPSGPAKAAVERWFTAGSGPICSDANGADAPCDLGRALAFRTFYAACGTDALVFAHYSPSVGNAVSLAVAQFRRAGQDWTLVRTVTGVYGEGPDSLSFEGGRATFTMDALMPGDARCCLTGKQRYTLDLATGTVTAGPKTAAKATPASGKRSFAPRPEGFEGATYFHNGSEVLVDERVGVIRYDVPKTSIRAAVSKGTVLFRGTFAASGAVTGTAYVFKAGCEPAPYAVSGHSKGSTITLKGNAPRRDPNSCAVTGTTARGAHTVLTFQEYGDF</sequence>
<reference evidence="3" key="1">
    <citation type="submission" date="2008-12" db="EMBL/GenBank/DDBJ databases">
        <title>Complete sequence of chromosome of Methylobacterium chloromethanicum CM4.</title>
        <authorList>
            <consortium name="US DOE Joint Genome Institute"/>
            <person name="Lucas S."/>
            <person name="Copeland A."/>
            <person name="Lapidus A."/>
            <person name="Glavina del Rio T."/>
            <person name="Dalin E."/>
            <person name="Tice H."/>
            <person name="Bruce D."/>
            <person name="Goodwin L."/>
            <person name="Pitluck S."/>
            <person name="Chertkov O."/>
            <person name="Brettin T."/>
            <person name="Detter J.C."/>
            <person name="Han C."/>
            <person name="Larimer F."/>
            <person name="Land M."/>
            <person name="Hauser L."/>
            <person name="Kyrpides N."/>
            <person name="Mikhailova N."/>
            <person name="Marx C."/>
            <person name="Richardson P."/>
        </authorList>
    </citation>
    <scope>NUCLEOTIDE SEQUENCE [LARGE SCALE GENOMIC DNA]</scope>
    <source>
        <strain evidence="3">CM4 / NCIMB 13688</strain>
    </source>
</reference>
<dbReference type="AlphaFoldDB" id="B7KY16"/>
<dbReference type="RefSeq" id="WP_012605385.1">
    <property type="nucleotide sequence ID" value="NC_011757.1"/>
</dbReference>
<gene>
    <name evidence="2" type="ordered locus">Mchl_0240</name>
</gene>
<evidence type="ECO:0000313" key="3">
    <source>
        <dbReference type="Proteomes" id="UP000002385"/>
    </source>
</evidence>
<dbReference type="Proteomes" id="UP000002385">
    <property type="component" value="Chromosome"/>
</dbReference>
<protein>
    <submittedName>
        <fullName evidence="2">Uncharacterized protein</fullName>
    </submittedName>
</protein>